<sequence length="43" mass="4273">MRLVVMGVAGSGKSSVGWDVVTAADPPADLARRAPDALGVAHA</sequence>
<proteinExistence type="predicted"/>
<evidence type="ECO:0000313" key="2">
    <source>
        <dbReference type="Proteomes" id="UP001404956"/>
    </source>
</evidence>
<dbReference type="EMBL" id="BAABRV010000008">
    <property type="protein sequence ID" value="GAA5534531.1"/>
    <property type="molecule type" value="Genomic_DNA"/>
</dbReference>
<evidence type="ECO:0000313" key="1">
    <source>
        <dbReference type="EMBL" id="GAA5534531.1"/>
    </source>
</evidence>
<gene>
    <name evidence="1" type="ORF">Dalu01_02942</name>
</gene>
<keyword evidence="2" id="KW-1185">Reference proteome</keyword>
<dbReference type="Proteomes" id="UP001404956">
    <property type="component" value="Unassembled WGS sequence"/>
</dbReference>
<reference evidence="1 2" key="1">
    <citation type="submission" date="2024-02" db="EMBL/GenBank/DDBJ databases">
        <title>Deinococcus aluminii NBRC 112889.</title>
        <authorList>
            <person name="Ichikawa N."/>
            <person name="Katano-Makiyama Y."/>
            <person name="Hidaka K."/>
        </authorList>
    </citation>
    <scope>NUCLEOTIDE SEQUENCE [LARGE SCALE GENOMIC DNA]</scope>
    <source>
        <strain evidence="1 2">NBRC 112889</strain>
    </source>
</reference>
<dbReference type="RefSeq" id="WP_345456187.1">
    <property type="nucleotide sequence ID" value="NZ_BAABRV010000008.1"/>
</dbReference>
<protein>
    <submittedName>
        <fullName evidence="1">Uncharacterized protein</fullName>
    </submittedName>
</protein>
<organism evidence="1 2">
    <name type="scientific">Deinococcus aluminii</name>
    <dbReference type="NCBI Taxonomy" id="1656885"/>
    <lineage>
        <taxon>Bacteria</taxon>
        <taxon>Thermotogati</taxon>
        <taxon>Deinococcota</taxon>
        <taxon>Deinococci</taxon>
        <taxon>Deinococcales</taxon>
        <taxon>Deinococcaceae</taxon>
        <taxon>Deinococcus</taxon>
    </lineage>
</organism>
<accession>A0ABP9XHX6</accession>
<comment type="caution">
    <text evidence="1">The sequence shown here is derived from an EMBL/GenBank/DDBJ whole genome shotgun (WGS) entry which is preliminary data.</text>
</comment>
<name>A0ABP9XHX6_9DEIO</name>